<dbReference type="AlphaFoldDB" id="Q2AAB5"/>
<name>Q2AAB5_CAEEL</name>
<sequence length="318" mass="36585">MLCRNVSAQFCAINETVDGIIDKLQNINTLLNPLIGEPKSNHGAYDDDILQLDLLREKLRLQIDKFREISYDRNVSFAKLNFIAQFNTIIQGQQLRTICLSLKNTGDRDEICEYGRLTKNILQQIADLQRSFEQENEQVENESRERTENSLSVDQTRQGIENARLVFEKFIPLVHSFNGIRNHLDKISNHCCPLYGEAPRVTAGLLDESLRSLDDELKNFEAKLNDFNSFLEYKSRQLFESCSELAAKMDVLIAEGEIYTICVHLPEAIANQHFDGIILCGKKAKTLYEEFSKLRINIGKEMNKLKLEYIVTPNSRLF</sequence>
<dbReference type="HOGENOM" id="CLU_073418_0_0_1"/>
<proteinExistence type="predicted"/>
<keyword evidence="3" id="KW-1185">Reference proteome</keyword>
<evidence type="ECO:0000313" key="2">
    <source>
        <dbReference type="EMBL" id="CCD73059.2"/>
    </source>
</evidence>
<dbReference type="AGR" id="WB:WBGene00022337"/>
<dbReference type="PhylomeDB" id="Q2AAB5"/>
<dbReference type="UCSC" id="Y82E9BR.4">
    <property type="organism name" value="c. elegans"/>
</dbReference>
<dbReference type="OrthoDB" id="5864840at2759"/>
<dbReference type="CTD" id="190767"/>
<dbReference type="Proteomes" id="UP000001940">
    <property type="component" value="Chromosome III"/>
</dbReference>
<dbReference type="WormBase" id="Y82E9BR.4">
    <property type="protein sequence ID" value="CE51802"/>
    <property type="gene ID" value="WBGene00022337"/>
    <property type="gene designation" value="pals-16"/>
</dbReference>
<evidence type="ECO:0000313" key="3">
    <source>
        <dbReference type="Proteomes" id="UP000001940"/>
    </source>
</evidence>
<dbReference type="KEGG" id="cel:CELE_Y82E9BR.4"/>
<dbReference type="GeneID" id="190767"/>
<dbReference type="InParanoid" id="Q2AAB5"/>
<evidence type="ECO:0000313" key="4">
    <source>
        <dbReference type="WormBase" id="Y82E9BR.4"/>
    </source>
</evidence>
<dbReference type="eggNOG" id="ENOG502THR1">
    <property type="taxonomic scope" value="Eukaryota"/>
</dbReference>
<organism evidence="2 3">
    <name type="scientific">Caenorhabditis elegans</name>
    <dbReference type="NCBI Taxonomy" id="6239"/>
    <lineage>
        <taxon>Eukaryota</taxon>
        <taxon>Metazoa</taxon>
        <taxon>Ecdysozoa</taxon>
        <taxon>Nematoda</taxon>
        <taxon>Chromadorea</taxon>
        <taxon>Rhabditida</taxon>
        <taxon>Rhabditina</taxon>
        <taxon>Rhabditomorpha</taxon>
        <taxon>Rhabditoidea</taxon>
        <taxon>Rhabditidae</taxon>
        <taxon>Peloderinae</taxon>
        <taxon>Caenorhabditis</taxon>
    </lineage>
</organism>
<dbReference type="EMBL" id="BX284603">
    <property type="protein sequence ID" value="CCD73059.2"/>
    <property type="molecule type" value="Genomic_DNA"/>
</dbReference>
<dbReference type="Bgee" id="WBGene00022337">
    <property type="expression patterns" value="Expressed in adult organism and 2 other cell types or tissues"/>
</dbReference>
<gene>
    <name evidence="2 4" type="primary">pals-16</name>
    <name evidence="2" type="ORF">CELE_Y82E9BR.4</name>
    <name evidence="4" type="ORF">Y82E9BR.4</name>
</gene>
<accession>Q2AAB5</accession>
<dbReference type="PaxDb" id="6239-Y82E9BR.4"/>
<reference evidence="2 3" key="1">
    <citation type="journal article" date="1998" name="Science">
        <title>Genome sequence of the nematode C. elegans: a platform for investigating biology.</title>
        <authorList>
            <consortium name="The C. elegans sequencing consortium"/>
            <person name="Sulson J.E."/>
            <person name="Waterston R."/>
        </authorList>
    </citation>
    <scope>NUCLEOTIDE SEQUENCE [LARGE SCALE GENOMIC DNA]</scope>
    <source>
        <strain evidence="2 3">Bristol N2</strain>
    </source>
</reference>
<dbReference type="PeptideAtlas" id="Q2AAB5"/>
<feature type="region of interest" description="Disordered" evidence="1">
    <location>
        <begin position="133"/>
        <end position="153"/>
    </location>
</feature>
<protein>
    <submittedName>
        <fullName evidence="2">Protein containing ALS2cr12 (ALS2CR12) signature</fullName>
    </submittedName>
</protein>
<evidence type="ECO:0000256" key="1">
    <source>
        <dbReference type="SAM" id="MobiDB-lite"/>
    </source>
</evidence>
<dbReference type="RefSeq" id="NP_497403.5">
    <property type="nucleotide sequence ID" value="NM_065002.6"/>
</dbReference>